<dbReference type="InterPro" id="IPR044016">
    <property type="entry name" value="Big_13"/>
</dbReference>
<sequence>MHSYDINWRKIGVMFLIFCFAFTGMGVNLGTPVSYAAEEGVYVSRSGDDISGDGTRNNPFATLQKAYLVVNNEGTIYLLDDITLTGGGDVVVAINVAKHVTISTAPDIEKTAVIKRGDTSGKVLFQLENNSQVTLRNIIIDGNAERGSLDGRLFNVYSGSTLTLDEGAILQNSYSWHLGSAIYVTSTTVTDSTVEMKGGEISGNKRRDTSGAGKAVYVGSRAKFIMTGGLVTNNTDGGVQSKSDGQILLSGDAVIAGNTYRDSERNVYLEGNNFLYLNGNFTGEAGITAYDRMTVGRQFGQASGGSWTGLENLTADNYPNLFAIYGESNALVWQLPPTVEITTPAGSTVYVAQPVFEGTTDAGADVTVEIKDKAGNIVGTPTVTVNPDGTWSFTPDSDLADGEYTVEVTATWHGKSTKETKDITVDATPPSLEFTAPTGDKVYVAQPVFEGTTDAGADVTVEIKDKDGNIVGTPTVTVNPDGTWSFTSEDALADGAYTVEVTATKDGKINKETKNIIVDTTPPSLEITAPTGDTIYVARPTFEGTTDVGVDVTVEIKDKAGNIVGTPTVTVSPDGTWSFTPDSDLADGEYTVVVTATKGGISTATETKTITVDTSKPTATIDQPSGQVFVARPEISGTATPDSQVTITYTDKSGNLVAETIDVGSDGLWSHKPATDLAEGDTEITVIVEKNGKTSTPVTKTVSIDTEKVDKTALQALVTDTAQQIDAGTLRAEDYTSESWRELQDKLTVARNVLNDDQATRTQVDQAFKDLAQALNNLESIQAPATGAPVVDSVQVNDAEPNKLVLTFDRDITLTDANGFSIIGSYGTISVTDYVYHGATLTLTLNSTVEPGQLLTISYEQENGSIVAADGGQALASFTRRIVDNRVQAPQPPTGKLNALGLTYTDGTEITTNPGFTPDNLGIYAVTVSNGTRQISIDPEAEAGTSLKVFHNGVEVAVSDWSALPLQVGRNTIELKVYDLTGKILKNTYTIEITRQSASRGGGGGGNSGGGGTPPAGEESGEQPGIISTDNGNKEPFATGEKSDQGTTVNIDSGKLQDILGDGQAHQLGIEVNEAGDVNIQGLTAEDLRQLRETGSTLEISTSLARYPVPQDQLNLEALAQHFGNTVLEEIEVQITIRPANAALVQEVQRTAARGNYELLTDPVQVNLTFSHDGRTTEIDHLNGYAAKYIALPAGLDPNRITTGIITYPDGTVFHVPTVVVTRDGQYFAKINDLLSHGTYSVIWNPKSFSDVENHWVQAAANNMGARLVIEGTGNNRFEPNREVTRAEFATFIARGLGLMHQDVEQNIFKDVQTGKWYHDPIVIASQFGIVLGYDEGTFRGEQQITREQGIAMIARAYRLIKPQQTQSQAEVDSILAKHADSKNISSWAQADVAMMVSLGIVYGDSQLHLNPQAEMTRAEAAALIQRILQQTGLID</sequence>
<dbReference type="Pfam" id="PF00395">
    <property type="entry name" value="SLH"/>
    <property type="match status" value="3"/>
</dbReference>
<dbReference type="Pfam" id="PF13753">
    <property type="entry name" value="SWM_repeat"/>
    <property type="match status" value="1"/>
</dbReference>
<reference evidence="3" key="1">
    <citation type="submission" date="2021-04" db="EMBL/GenBank/DDBJ databases">
        <title>Draft genome sequence of Xylanibacillus composti strain K13.</title>
        <authorList>
            <person name="Uke A."/>
            <person name="Chhe C."/>
            <person name="Baramee S."/>
            <person name="Kosugi A."/>
        </authorList>
    </citation>
    <scope>NUCLEOTIDE SEQUENCE</scope>
    <source>
        <strain evidence="3">K13</strain>
    </source>
</reference>
<keyword evidence="4" id="KW-1185">Reference proteome</keyword>
<dbReference type="EMBL" id="BOVK01000073">
    <property type="protein sequence ID" value="GIQ71177.1"/>
    <property type="molecule type" value="Genomic_DNA"/>
</dbReference>
<dbReference type="Pfam" id="PF07554">
    <property type="entry name" value="FIVAR"/>
    <property type="match status" value="1"/>
</dbReference>
<proteinExistence type="predicted"/>
<dbReference type="PANTHER" id="PTHR43308">
    <property type="entry name" value="OUTER MEMBRANE PROTEIN ALPHA-RELATED"/>
    <property type="match status" value="1"/>
</dbReference>
<dbReference type="Proteomes" id="UP000677918">
    <property type="component" value="Unassembled WGS sequence"/>
</dbReference>
<dbReference type="Pfam" id="PF12733">
    <property type="entry name" value="Cadherin-like"/>
    <property type="match status" value="1"/>
</dbReference>
<dbReference type="InterPro" id="IPR025883">
    <property type="entry name" value="Cadherin-like_domain"/>
</dbReference>
<dbReference type="InterPro" id="IPR028059">
    <property type="entry name" value="SWM_rpt"/>
</dbReference>
<evidence type="ECO:0000313" key="4">
    <source>
        <dbReference type="Proteomes" id="UP000677918"/>
    </source>
</evidence>
<feature type="region of interest" description="Disordered" evidence="1">
    <location>
        <begin position="996"/>
        <end position="1050"/>
    </location>
</feature>
<dbReference type="PANTHER" id="PTHR43308:SF5">
    <property type="entry name" value="S-LAYER PROTEIN _ PEPTIDOGLYCAN ENDO-BETA-N-ACETYLGLUCOSAMINIDASE"/>
    <property type="match status" value="1"/>
</dbReference>
<gene>
    <name evidence="3" type="ORF">XYCOK13_40010</name>
</gene>
<accession>A0A8J4H566</accession>
<dbReference type="Pfam" id="PF19077">
    <property type="entry name" value="Big_13"/>
    <property type="match status" value="3"/>
</dbReference>
<dbReference type="Gene3D" id="1.20.1270.70">
    <property type="entry name" value="Designed single chain three-helix bundle"/>
    <property type="match status" value="1"/>
</dbReference>
<dbReference type="RefSeq" id="WP_213413978.1">
    <property type="nucleotide sequence ID" value="NZ_BOVK01000073.1"/>
</dbReference>
<organism evidence="3 4">
    <name type="scientific">Xylanibacillus composti</name>
    <dbReference type="NCBI Taxonomy" id="1572762"/>
    <lineage>
        <taxon>Bacteria</taxon>
        <taxon>Bacillati</taxon>
        <taxon>Bacillota</taxon>
        <taxon>Bacilli</taxon>
        <taxon>Bacillales</taxon>
        <taxon>Paenibacillaceae</taxon>
        <taxon>Xylanibacillus</taxon>
    </lineage>
</organism>
<dbReference type="NCBIfam" id="NF033510">
    <property type="entry name" value="Ca_tandemer"/>
    <property type="match status" value="4"/>
</dbReference>
<dbReference type="Gene3D" id="3.30.1910.20">
    <property type="entry name" value="asparaginyl-tRNA synthetase, N-terminal domain"/>
    <property type="match status" value="1"/>
</dbReference>
<evidence type="ECO:0000256" key="1">
    <source>
        <dbReference type="SAM" id="MobiDB-lite"/>
    </source>
</evidence>
<dbReference type="PROSITE" id="PS51272">
    <property type="entry name" value="SLH"/>
    <property type="match status" value="3"/>
</dbReference>
<comment type="caution">
    <text evidence="3">The sequence shown here is derived from an EMBL/GenBank/DDBJ whole genome shotgun (WGS) entry which is preliminary data.</text>
</comment>
<dbReference type="InterPro" id="IPR051465">
    <property type="entry name" value="Cell_Envelope_Struct_Comp"/>
</dbReference>
<evidence type="ECO:0000259" key="2">
    <source>
        <dbReference type="PROSITE" id="PS51272"/>
    </source>
</evidence>
<name>A0A8J4H566_9BACL</name>
<feature type="domain" description="SLH" evidence="2">
    <location>
        <begin position="1244"/>
        <end position="1307"/>
    </location>
</feature>
<dbReference type="InterPro" id="IPR013783">
    <property type="entry name" value="Ig-like_fold"/>
</dbReference>
<feature type="compositionally biased region" description="Gly residues" evidence="1">
    <location>
        <begin position="1000"/>
        <end position="1014"/>
    </location>
</feature>
<feature type="domain" description="SLH" evidence="2">
    <location>
        <begin position="1309"/>
        <end position="1368"/>
    </location>
</feature>
<feature type="domain" description="SLH" evidence="2">
    <location>
        <begin position="1376"/>
        <end position="1436"/>
    </location>
</feature>
<dbReference type="InterPro" id="IPR011050">
    <property type="entry name" value="Pectin_lyase_fold/virulence"/>
</dbReference>
<dbReference type="Gene3D" id="2.60.40.10">
    <property type="entry name" value="Immunoglobulins"/>
    <property type="match status" value="4"/>
</dbReference>
<dbReference type="InterPro" id="IPR001119">
    <property type="entry name" value="SLH_dom"/>
</dbReference>
<evidence type="ECO:0000313" key="3">
    <source>
        <dbReference type="EMBL" id="GIQ71177.1"/>
    </source>
</evidence>
<dbReference type="SUPFAM" id="SSF51126">
    <property type="entry name" value="Pectin lyase-like"/>
    <property type="match status" value="1"/>
</dbReference>
<protein>
    <recommendedName>
        <fullName evidence="2">SLH domain-containing protein</fullName>
    </recommendedName>
</protein>